<organism evidence="2 3">
    <name type="scientific">Clostridium aestuarii</name>
    <dbReference type="NCBI Taxonomy" id="338193"/>
    <lineage>
        <taxon>Bacteria</taxon>
        <taxon>Bacillati</taxon>
        <taxon>Bacillota</taxon>
        <taxon>Clostridia</taxon>
        <taxon>Eubacteriales</taxon>
        <taxon>Clostridiaceae</taxon>
        <taxon>Clostridium</taxon>
    </lineage>
</organism>
<evidence type="ECO:0000313" key="2">
    <source>
        <dbReference type="EMBL" id="MCY6484499.1"/>
    </source>
</evidence>
<accession>A0ABT4CZT5</accession>
<reference evidence="2" key="1">
    <citation type="submission" date="2022-12" db="EMBL/GenBank/DDBJ databases">
        <authorList>
            <person name="Wang J."/>
        </authorList>
    </citation>
    <scope>NUCLEOTIDE SEQUENCE</scope>
    <source>
        <strain evidence="2">HY-45-18</strain>
    </source>
</reference>
<comment type="caution">
    <text evidence="2">The sequence shown here is derived from an EMBL/GenBank/DDBJ whole genome shotgun (WGS) entry which is preliminary data.</text>
</comment>
<feature type="chain" id="PRO_5045485549" evidence="1">
    <location>
        <begin position="28"/>
        <end position="384"/>
    </location>
</feature>
<sequence length="384" mass="42577">MVKKKISMLLAAVLVASGVGMVKPAFAEVNTAKVPAVTYIAPNHTMVEAGDNFSFVLQANTEEEVQYRVWAQNIKTGKWFEITDGYSDAVKGTEPFIPTAVKNLEEGAYKASIWIKKAGSEAKYDSYAVKNFKVQKDGYFAERANMDELGLKDTYKAGEKIAITGSDEYKLHIFNPSAATRKEGWMIDEDYETAEATSYTFEKPGTYLVDVWGKKADSQNKYDGWVLKVVTVTEGTGEVTPTVEVAAGLDAMSRMVKVTLNVDDAENYKVTYSDGTELKYYSSSKTFKAVIYSTDEEALKNAESYKVVCTKVETPEATVEVAAGLDAMSRMVKVTGVDGEKFEVEYNDGTKLKYYENSKTFKAVIYSTDEEALKDANNYTFTVK</sequence>
<dbReference type="Proteomes" id="UP001078443">
    <property type="component" value="Unassembled WGS sequence"/>
</dbReference>
<gene>
    <name evidence="2" type="ORF">OW763_09120</name>
</gene>
<evidence type="ECO:0000313" key="3">
    <source>
        <dbReference type="Proteomes" id="UP001078443"/>
    </source>
</evidence>
<dbReference type="EMBL" id="JAPQER010000003">
    <property type="protein sequence ID" value="MCY6484499.1"/>
    <property type="molecule type" value="Genomic_DNA"/>
</dbReference>
<protein>
    <submittedName>
        <fullName evidence="2">Uncharacterized protein</fullName>
    </submittedName>
</protein>
<proteinExistence type="predicted"/>
<dbReference type="RefSeq" id="WP_268040799.1">
    <property type="nucleotide sequence ID" value="NZ_JAPQER010000003.1"/>
</dbReference>
<evidence type="ECO:0000256" key="1">
    <source>
        <dbReference type="SAM" id="SignalP"/>
    </source>
</evidence>
<keyword evidence="1" id="KW-0732">Signal</keyword>
<feature type="signal peptide" evidence="1">
    <location>
        <begin position="1"/>
        <end position="27"/>
    </location>
</feature>
<keyword evidence="3" id="KW-1185">Reference proteome</keyword>
<name>A0ABT4CZT5_9CLOT</name>